<organism evidence="1 2">
    <name type="scientific">Sulfuriferula multivorans</name>
    <dbReference type="NCBI Taxonomy" id="1559896"/>
    <lineage>
        <taxon>Bacteria</taxon>
        <taxon>Pseudomonadati</taxon>
        <taxon>Pseudomonadota</taxon>
        <taxon>Betaproteobacteria</taxon>
        <taxon>Nitrosomonadales</taxon>
        <taxon>Sulfuricellaceae</taxon>
        <taxon>Sulfuriferula</taxon>
    </lineage>
</organism>
<name>A0A401K118_9PROT</name>
<dbReference type="SUPFAM" id="SSF53850">
    <property type="entry name" value="Periplasmic binding protein-like II"/>
    <property type="match status" value="1"/>
</dbReference>
<dbReference type="EMBL" id="BGOW01000050">
    <property type="protein sequence ID" value="GCB02335.1"/>
    <property type="molecule type" value="Genomic_DNA"/>
</dbReference>
<comment type="caution">
    <text evidence="1">The sequence shown here is derived from an EMBL/GenBank/DDBJ whole genome shotgun (WGS) entry which is preliminary data.</text>
</comment>
<gene>
    <name evidence="1" type="ORF">SFMTTN_3452</name>
</gene>
<evidence type="ECO:0000313" key="1">
    <source>
        <dbReference type="EMBL" id="GCB02335.1"/>
    </source>
</evidence>
<proteinExistence type="predicted"/>
<dbReference type="Proteomes" id="UP000286806">
    <property type="component" value="Unassembled WGS sequence"/>
</dbReference>
<keyword evidence="2" id="KW-1185">Reference proteome</keyword>
<dbReference type="PANTHER" id="PTHR30024:SF17">
    <property type="entry name" value="SOLUTE-BINDING PROTEIN FAMILY 3_N-TERMINAL DOMAIN-CONTAINING PROTEIN"/>
    <property type="match status" value="1"/>
</dbReference>
<sequence length="265" mass="28974">MPLGARAATTPLTFGVFPNLSPERQFRLYQLLTDYLEQRLARPIQLYTAKTPRAFIDATQLGNFDIVLTPPHLAWLAEQEAGYRPLATYTGTINGLLVVAAASRLRSAAELRGSTIAIPDPLAIVTMLGISFLQETGLRRGTDYQFVNRGSHNNAALAVINGEVPAAIVGGLSYSQFPENMRSKLRIIGTTIKVKSFFFMANPLLPPTTVQAVREALLTFGTTPQGRLFLDHGHFGPILPATAHNLTTMARYGVEVQRLLKESTP</sequence>
<accession>A0A401K118</accession>
<evidence type="ECO:0000313" key="2">
    <source>
        <dbReference type="Proteomes" id="UP000286806"/>
    </source>
</evidence>
<protein>
    <submittedName>
        <fullName evidence="1">Periplasmic binding protein-related protein</fullName>
    </submittedName>
</protein>
<dbReference type="Pfam" id="PF12974">
    <property type="entry name" value="Phosphonate-bd"/>
    <property type="match status" value="1"/>
</dbReference>
<dbReference type="AlphaFoldDB" id="A0A401K118"/>
<dbReference type="Gene3D" id="3.40.190.10">
    <property type="entry name" value="Periplasmic binding protein-like II"/>
    <property type="match status" value="2"/>
</dbReference>
<dbReference type="PANTHER" id="PTHR30024">
    <property type="entry name" value="ALIPHATIC SULFONATES-BINDING PROTEIN-RELATED"/>
    <property type="match status" value="1"/>
</dbReference>
<reference evidence="1 2" key="1">
    <citation type="journal article" date="2019" name="Front. Microbiol.">
        <title>Genomes of Neutrophilic Sulfur-Oxidizing Chemolithoautotrophs Representing 9 Proteobacterial Species From 8 Genera.</title>
        <authorList>
            <person name="Watanabe T."/>
            <person name="Kojima H."/>
            <person name="Umezawa K."/>
            <person name="Hori C."/>
            <person name="Takasuka T.E."/>
            <person name="Kato Y."/>
            <person name="Fukui M."/>
        </authorList>
    </citation>
    <scope>NUCLEOTIDE SEQUENCE [LARGE SCALE GENOMIC DNA]</scope>
    <source>
        <strain evidence="1 2">TTN</strain>
    </source>
</reference>